<keyword evidence="9" id="KW-1185">Reference proteome</keyword>
<dbReference type="PANTHER" id="PTHR39535">
    <property type="entry name" value="SPORULATION-DELAYING PROTEIN SDPB"/>
    <property type="match status" value="1"/>
</dbReference>
<comment type="subcellular location">
    <subcellularLocation>
        <location evidence="1">Endomembrane system</location>
        <topology evidence="1">Multi-pass membrane protein</topology>
    </subcellularLocation>
</comment>
<dbReference type="NCBIfam" id="TIGR04033">
    <property type="entry name" value="export_SdpB"/>
    <property type="match status" value="1"/>
</dbReference>
<evidence type="ECO:0000259" key="7">
    <source>
        <dbReference type="SMART" id="SM00752"/>
    </source>
</evidence>
<sequence>MRALTRVRAELLLRAADFDPRDRQLAVGRSLLALATLSVLLCTPTGALFAPLPDIPAGARCGGVRVALLWCIGGHAPWLSTARLVVAVAVLAAVVVGLGPKWTCVPQWYVTLSLGASMTVPNGGDAAGRIGTMLLILMCLGDGRRWHWRPGRDPYPPGWGGASYAAHLVLRLQVALIYLAAVGTKLAVPSWRDGTYLAEIFHHPHYGPSAALRSALGPALEHRPIVAALTWGTPVVELAIAASVLAGPRLRRYGLALAIALHGLIIVLIGLVSFGVTMIALVTLASGGARRHPSADTAPMQVRESAPVA</sequence>
<feature type="domain" description="HTTM-like" evidence="7">
    <location>
        <begin position="18"/>
        <end position="287"/>
    </location>
</feature>
<comment type="caution">
    <text evidence="8">The sequence shown here is derived from an EMBL/GenBank/DDBJ whole genome shotgun (WGS) entry which is preliminary data.</text>
</comment>
<evidence type="ECO:0000256" key="5">
    <source>
        <dbReference type="SAM" id="MobiDB-lite"/>
    </source>
</evidence>
<dbReference type="InterPro" id="IPR011020">
    <property type="entry name" value="HTTM-like"/>
</dbReference>
<dbReference type="EMBL" id="MEIA01000007">
    <property type="protein sequence ID" value="OJF15943.1"/>
    <property type="molecule type" value="Genomic_DNA"/>
</dbReference>
<feature type="transmembrane region" description="Helical" evidence="6">
    <location>
        <begin position="253"/>
        <end position="284"/>
    </location>
</feature>
<dbReference type="PANTHER" id="PTHR39535:SF2">
    <property type="entry name" value="HTTM DOMAIN-CONTAINING PROTEIN"/>
    <property type="match status" value="1"/>
</dbReference>
<keyword evidence="4 6" id="KW-0472">Membrane</keyword>
<feature type="transmembrane region" description="Helical" evidence="6">
    <location>
        <begin position="31"/>
        <end position="49"/>
    </location>
</feature>
<dbReference type="InterPro" id="IPR023894">
    <property type="entry name" value="Sporulation_SdpB"/>
</dbReference>
<evidence type="ECO:0000313" key="8">
    <source>
        <dbReference type="EMBL" id="OJF15943.1"/>
    </source>
</evidence>
<organism evidence="8 9">
    <name type="scientific">Couchioplanes caeruleus subsp. caeruleus</name>
    <dbReference type="NCBI Taxonomy" id="56427"/>
    <lineage>
        <taxon>Bacteria</taxon>
        <taxon>Bacillati</taxon>
        <taxon>Actinomycetota</taxon>
        <taxon>Actinomycetes</taxon>
        <taxon>Micromonosporales</taxon>
        <taxon>Micromonosporaceae</taxon>
        <taxon>Couchioplanes</taxon>
    </lineage>
</organism>
<accession>A0A1K0FSV6</accession>
<feature type="transmembrane region" description="Helical" evidence="6">
    <location>
        <begin position="225"/>
        <end position="246"/>
    </location>
</feature>
<keyword evidence="3 6" id="KW-1133">Transmembrane helix</keyword>
<dbReference type="AlphaFoldDB" id="A0A1K0FSV6"/>
<keyword evidence="2 6" id="KW-0812">Transmembrane</keyword>
<dbReference type="InterPro" id="IPR052964">
    <property type="entry name" value="Sporulation_signal_mat"/>
</dbReference>
<feature type="transmembrane region" description="Helical" evidence="6">
    <location>
        <begin position="123"/>
        <end position="141"/>
    </location>
</feature>
<evidence type="ECO:0000256" key="3">
    <source>
        <dbReference type="ARBA" id="ARBA00022989"/>
    </source>
</evidence>
<dbReference type="RefSeq" id="WP_071802890.1">
    <property type="nucleotide sequence ID" value="NZ_MEIA01000007.1"/>
</dbReference>
<feature type="region of interest" description="Disordered" evidence="5">
    <location>
        <begin position="289"/>
        <end position="309"/>
    </location>
</feature>
<evidence type="ECO:0000256" key="6">
    <source>
        <dbReference type="SAM" id="Phobius"/>
    </source>
</evidence>
<proteinExistence type="predicted"/>
<dbReference type="SMART" id="SM00752">
    <property type="entry name" value="HTTM"/>
    <property type="match status" value="1"/>
</dbReference>
<dbReference type="Proteomes" id="UP000182486">
    <property type="component" value="Unassembled WGS sequence"/>
</dbReference>
<protein>
    <recommendedName>
        <fullName evidence="7">HTTM-like domain-containing protein</fullName>
    </recommendedName>
</protein>
<gene>
    <name evidence="8" type="ORF">BG844_01540</name>
</gene>
<evidence type="ECO:0000313" key="9">
    <source>
        <dbReference type="Proteomes" id="UP000182486"/>
    </source>
</evidence>
<dbReference type="GO" id="GO:0012505">
    <property type="term" value="C:endomembrane system"/>
    <property type="evidence" value="ECO:0007669"/>
    <property type="project" value="UniProtKB-SubCell"/>
</dbReference>
<evidence type="ECO:0000256" key="2">
    <source>
        <dbReference type="ARBA" id="ARBA00022692"/>
    </source>
</evidence>
<name>A0A1K0FSV6_9ACTN</name>
<evidence type="ECO:0000256" key="1">
    <source>
        <dbReference type="ARBA" id="ARBA00004127"/>
    </source>
</evidence>
<reference evidence="8 9" key="1">
    <citation type="submission" date="2016-09" db="EMBL/GenBank/DDBJ databases">
        <title>Couchioplanes caeruleus draft genome sequence.</title>
        <authorList>
            <person name="Sheehan J."/>
            <person name="Caffrey P."/>
        </authorList>
    </citation>
    <scope>NUCLEOTIDE SEQUENCE [LARGE SCALE GENOMIC DNA]</scope>
    <source>
        <strain evidence="8 9">DSM 43634</strain>
    </source>
</reference>
<feature type="transmembrane region" description="Helical" evidence="6">
    <location>
        <begin position="162"/>
        <end position="181"/>
    </location>
</feature>
<evidence type="ECO:0000256" key="4">
    <source>
        <dbReference type="ARBA" id="ARBA00023136"/>
    </source>
</evidence>
<feature type="transmembrane region" description="Helical" evidence="6">
    <location>
        <begin position="84"/>
        <end position="103"/>
    </location>
</feature>